<name>A3ZVI1_9BACT</name>
<protein>
    <submittedName>
        <fullName evidence="2">Uncharacterized protein</fullName>
    </submittedName>
</protein>
<dbReference type="STRING" id="314230.DSM3645_02588"/>
<sequence length="21" mass="2135">MSGGYDTPSSDHSPDSSTVAH</sequence>
<dbReference type="HOGENOM" id="CLU_3426404_0_0_0"/>
<accession>A3ZVI1</accession>
<evidence type="ECO:0000313" key="3">
    <source>
        <dbReference type="Proteomes" id="UP000004358"/>
    </source>
</evidence>
<feature type="region of interest" description="Disordered" evidence="1">
    <location>
        <begin position="1"/>
        <end position="21"/>
    </location>
</feature>
<evidence type="ECO:0000256" key="1">
    <source>
        <dbReference type="SAM" id="MobiDB-lite"/>
    </source>
</evidence>
<comment type="caution">
    <text evidence="2">The sequence shown here is derived from an EMBL/GenBank/DDBJ whole genome shotgun (WGS) entry which is preliminary data.</text>
</comment>
<organism evidence="2 3">
    <name type="scientific">Blastopirellula marina DSM 3645</name>
    <dbReference type="NCBI Taxonomy" id="314230"/>
    <lineage>
        <taxon>Bacteria</taxon>
        <taxon>Pseudomonadati</taxon>
        <taxon>Planctomycetota</taxon>
        <taxon>Planctomycetia</taxon>
        <taxon>Pirellulales</taxon>
        <taxon>Pirellulaceae</taxon>
        <taxon>Blastopirellula</taxon>
    </lineage>
</organism>
<reference evidence="2 3" key="1">
    <citation type="submission" date="2006-02" db="EMBL/GenBank/DDBJ databases">
        <authorList>
            <person name="Amann R."/>
            <person name="Ferriera S."/>
            <person name="Johnson J."/>
            <person name="Kravitz S."/>
            <person name="Halpern A."/>
            <person name="Remington K."/>
            <person name="Beeson K."/>
            <person name="Tran B."/>
            <person name="Rogers Y.-H."/>
            <person name="Friedman R."/>
            <person name="Venter J.C."/>
        </authorList>
    </citation>
    <scope>NUCLEOTIDE SEQUENCE [LARGE SCALE GENOMIC DNA]</scope>
    <source>
        <strain evidence="2 3">DSM 3645</strain>
    </source>
</reference>
<dbReference type="EMBL" id="AANZ01000014">
    <property type="protein sequence ID" value="EAQ79327.1"/>
    <property type="molecule type" value="Genomic_DNA"/>
</dbReference>
<evidence type="ECO:0000313" key="2">
    <source>
        <dbReference type="EMBL" id="EAQ79327.1"/>
    </source>
</evidence>
<dbReference type="Proteomes" id="UP000004358">
    <property type="component" value="Unassembled WGS sequence"/>
</dbReference>
<gene>
    <name evidence="2" type="ORF">DSM3645_02588</name>
</gene>
<proteinExistence type="predicted"/>
<dbReference type="AlphaFoldDB" id="A3ZVI1"/>